<dbReference type="Gene3D" id="3.30.70.3290">
    <property type="match status" value="1"/>
</dbReference>
<feature type="domain" description="PKS/mFAS DH" evidence="12">
    <location>
        <begin position="1806"/>
        <end position="2113"/>
    </location>
</feature>
<dbReference type="InterPro" id="IPR032088">
    <property type="entry name" value="SAT"/>
</dbReference>
<dbReference type="FunFam" id="3.10.129.110:FF:000001">
    <property type="entry name" value="Sterigmatocystin biosynthesis polyketide synthase"/>
    <property type="match status" value="1"/>
</dbReference>
<dbReference type="CDD" id="cd00833">
    <property type="entry name" value="PKS"/>
    <property type="match status" value="1"/>
</dbReference>
<feature type="compositionally biased region" description="Low complexity" evidence="9">
    <location>
        <begin position="2247"/>
        <end position="2266"/>
    </location>
</feature>
<gene>
    <name evidence="13" type="ORF">FPHYL_3196</name>
</gene>
<dbReference type="InterPro" id="IPR001227">
    <property type="entry name" value="Ac_transferase_dom_sf"/>
</dbReference>
<dbReference type="PANTHER" id="PTHR43775">
    <property type="entry name" value="FATTY ACID SYNTHASE"/>
    <property type="match status" value="1"/>
</dbReference>
<dbReference type="InterPro" id="IPR014030">
    <property type="entry name" value="Ketoacyl_synth_N"/>
</dbReference>
<dbReference type="GO" id="GO:0006633">
    <property type="term" value="P:fatty acid biosynthetic process"/>
    <property type="evidence" value="ECO:0007669"/>
    <property type="project" value="InterPro"/>
</dbReference>
<dbReference type="GO" id="GO:0004312">
    <property type="term" value="F:fatty acid synthase activity"/>
    <property type="evidence" value="ECO:0007669"/>
    <property type="project" value="TreeGrafter"/>
</dbReference>
<evidence type="ECO:0000259" key="10">
    <source>
        <dbReference type="PROSITE" id="PS50075"/>
    </source>
</evidence>
<dbReference type="GO" id="GO:0016787">
    <property type="term" value="F:hydrolase activity"/>
    <property type="evidence" value="ECO:0007669"/>
    <property type="project" value="InterPro"/>
</dbReference>
<dbReference type="Pfam" id="PF16073">
    <property type="entry name" value="SAT"/>
    <property type="match status" value="1"/>
</dbReference>
<dbReference type="FunFam" id="3.40.47.10:FF:000031">
    <property type="entry name" value="Sterigmatocystin biosynthesis polyketide synthase"/>
    <property type="match status" value="1"/>
</dbReference>
<dbReference type="SMART" id="SM00827">
    <property type="entry name" value="PKS_AT"/>
    <property type="match status" value="1"/>
</dbReference>
<dbReference type="InterPro" id="IPR009081">
    <property type="entry name" value="PP-bd_ACP"/>
</dbReference>
<evidence type="ECO:0000256" key="7">
    <source>
        <dbReference type="PROSITE-ProRule" id="PRU01363"/>
    </source>
</evidence>
<dbReference type="Pfam" id="PF00109">
    <property type="entry name" value="ketoacyl-synt"/>
    <property type="match status" value="1"/>
</dbReference>
<dbReference type="Gene3D" id="1.10.1200.10">
    <property type="entry name" value="ACP-like"/>
    <property type="match status" value="1"/>
</dbReference>
<evidence type="ECO:0000256" key="4">
    <source>
        <dbReference type="ARBA" id="ARBA00022679"/>
    </source>
</evidence>
<dbReference type="GO" id="GO:0016491">
    <property type="term" value="F:oxidoreductase activity"/>
    <property type="evidence" value="ECO:0007669"/>
    <property type="project" value="UniProtKB-KW"/>
</dbReference>
<keyword evidence="6" id="KW-0560">Oxidoreductase</keyword>
<dbReference type="PROSITE" id="PS52019">
    <property type="entry name" value="PKS_MFAS_DH"/>
    <property type="match status" value="1"/>
</dbReference>
<dbReference type="InterPro" id="IPR036188">
    <property type="entry name" value="FAD/NAD-bd_sf"/>
</dbReference>
<protein>
    <submittedName>
        <fullName evidence="13">Polyketide synthase</fullName>
    </submittedName>
</protein>
<feature type="region of interest" description="Disordered" evidence="9">
    <location>
        <begin position="2246"/>
        <end position="2271"/>
    </location>
</feature>
<dbReference type="SMART" id="SM00823">
    <property type="entry name" value="PKS_PP"/>
    <property type="match status" value="1"/>
</dbReference>
<dbReference type="Gene3D" id="3.40.50.1820">
    <property type="entry name" value="alpha/beta hydrolase"/>
    <property type="match status" value="2"/>
</dbReference>
<dbReference type="GO" id="GO:0031177">
    <property type="term" value="F:phosphopantetheine binding"/>
    <property type="evidence" value="ECO:0007669"/>
    <property type="project" value="InterPro"/>
</dbReference>
<dbReference type="InterPro" id="IPR001031">
    <property type="entry name" value="Thioesterase"/>
</dbReference>
<feature type="domain" description="Carrier" evidence="10">
    <location>
        <begin position="2166"/>
        <end position="2243"/>
    </location>
</feature>
<keyword evidence="5" id="KW-0274">FAD</keyword>
<feature type="coiled-coil region" evidence="8">
    <location>
        <begin position="431"/>
        <end position="468"/>
    </location>
</feature>
<evidence type="ECO:0000313" key="14">
    <source>
        <dbReference type="Proteomes" id="UP000582016"/>
    </source>
</evidence>
<evidence type="ECO:0000256" key="8">
    <source>
        <dbReference type="SAM" id="Coils"/>
    </source>
</evidence>
<dbReference type="PANTHER" id="PTHR43775:SF45">
    <property type="entry name" value="CONIDIAL PIGMENT POLYKETIDE SYNTHASE ALB1"/>
    <property type="match status" value="1"/>
</dbReference>
<dbReference type="SUPFAM" id="SSF53901">
    <property type="entry name" value="Thiolase-like"/>
    <property type="match status" value="1"/>
</dbReference>
<dbReference type="NCBIfam" id="TIGR04532">
    <property type="entry name" value="PT_fungal_PKS"/>
    <property type="match status" value="1"/>
</dbReference>
<dbReference type="Proteomes" id="UP000582016">
    <property type="component" value="Unassembled WGS sequence"/>
</dbReference>
<keyword evidence="3" id="KW-0285">Flavoprotein</keyword>
<dbReference type="SMART" id="SM00825">
    <property type="entry name" value="PKS_KS"/>
    <property type="match status" value="1"/>
</dbReference>
<dbReference type="GO" id="GO:0071949">
    <property type="term" value="F:FAD binding"/>
    <property type="evidence" value="ECO:0007669"/>
    <property type="project" value="InterPro"/>
</dbReference>
<dbReference type="InterPro" id="IPR006162">
    <property type="entry name" value="Ppantetheine_attach_site"/>
</dbReference>
<dbReference type="InterPro" id="IPR030918">
    <property type="entry name" value="PT_fungal_PKS"/>
</dbReference>
<dbReference type="InterPro" id="IPR002938">
    <property type="entry name" value="FAD-bd"/>
</dbReference>
<keyword evidence="8" id="KW-0175">Coiled coil</keyword>
<feature type="active site" description="Proton donor; for dehydratase activity" evidence="7">
    <location>
        <position position="2024"/>
    </location>
</feature>
<dbReference type="FunFam" id="3.40.50.1820:FF:000116">
    <property type="entry name" value="Sterigmatocystin biosynthesis polyketide synthase"/>
    <property type="match status" value="1"/>
</dbReference>
<dbReference type="GO" id="GO:0004315">
    <property type="term" value="F:3-oxoacyl-[acyl-carrier-protein] synthase activity"/>
    <property type="evidence" value="ECO:0007669"/>
    <property type="project" value="InterPro"/>
</dbReference>
<dbReference type="GO" id="GO:0032259">
    <property type="term" value="P:methylation"/>
    <property type="evidence" value="ECO:0007669"/>
    <property type="project" value="UniProtKB-KW"/>
</dbReference>
<dbReference type="InterPro" id="IPR016035">
    <property type="entry name" value="Acyl_Trfase/lysoPLipase"/>
</dbReference>
<name>A0A8H5K6C9_9HYPO</name>
<dbReference type="Pfam" id="PF00698">
    <property type="entry name" value="Acyl_transf_1"/>
    <property type="match status" value="1"/>
</dbReference>
<dbReference type="Pfam" id="PF07859">
    <property type="entry name" value="Abhydrolase_3"/>
    <property type="match status" value="1"/>
</dbReference>
<dbReference type="InterPro" id="IPR049551">
    <property type="entry name" value="PKS_DH_C"/>
</dbReference>
<evidence type="ECO:0000259" key="11">
    <source>
        <dbReference type="PROSITE" id="PS52004"/>
    </source>
</evidence>
<dbReference type="InterPro" id="IPR029058">
    <property type="entry name" value="AB_hydrolase_fold"/>
</dbReference>
<dbReference type="Pfam" id="PF00550">
    <property type="entry name" value="PP-binding"/>
    <property type="match status" value="1"/>
</dbReference>
<dbReference type="Gene3D" id="3.10.129.110">
    <property type="entry name" value="Polyketide synthase dehydratase"/>
    <property type="match status" value="1"/>
</dbReference>
<dbReference type="Pfam" id="PF02801">
    <property type="entry name" value="Ketoacyl-synt_C"/>
    <property type="match status" value="1"/>
</dbReference>
<dbReference type="PROSITE" id="PS00606">
    <property type="entry name" value="KS3_1"/>
    <property type="match status" value="1"/>
</dbReference>
<feature type="domain" description="Ketosynthase family 3 (KS3)" evidence="11">
    <location>
        <begin position="883"/>
        <end position="1314"/>
    </location>
</feature>
<dbReference type="InterPro" id="IPR014043">
    <property type="entry name" value="Acyl_transferase_dom"/>
</dbReference>
<dbReference type="InterPro" id="IPR042104">
    <property type="entry name" value="PKS_dehydratase_sf"/>
</dbReference>
<evidence type="ECO:0000313" key="13">
    <source>
        <dbReference type="EMBL" id="KAF5567574.1"/>
    </source>
</evidence>
<proteinExistence type="predicted"/>
<evidence type="ECO:0000259" key="12">
    <source>
        <dbReference type="PROSITE" id="PS52019"/>
    </source>
</evidence>
<dbReference type="InterPro" id="IPR014031">
    <property type="entry name" value="Ketoacyl_synth_C"/>
</dbReference>
<feature type="region of interest" description="Disordered" evidence="9">
    <location>
        <begin position="2139"/>
        <end position="2166"/>
    </location>
</feature>
<keyword evidence="14" id="KW-1185">Reference proteome</keyword>
<dbReference type="Pfam" id="PF01494">
    <property type="entry name" value="FAD_binding_3"/>
    <property type="match status" value="1"/>
</dbReference>
<dbReference type="PROSITE" id="PS52004">
    <property type="entry name" value="KS3_2"/>
    <property type="match status" value="1"/>
</dbReference>
<dbReference type="InterPro" id="IPR049900">
    <property type="entry name" value="PKS_mFAS_DH"/>
</dbReference>
<dbReference type="Gene3D" id="3.50.50.60">
    <property type="entry name" value="FAD/NAD(P)-binding domain"/>
    <property type="match status" value="1"/>
</dbReference>
<feature type="region of interest" description="N-terminal hotdog fold" evidence="7">
    <location>
        <begin position="1806"/>
        <end position="1938"/>
    </location>
</feature>
<dbReference type="PROSITE" id="PS50075">
    <property type="entry name" value="CARRIER"/>
    <property type="match status" value="1"/>
</dbReference>
<dbReference type="InterPro" id="IPR036736">
    <property type="entry name" value="ACP-like_sf"/>
</dbReference>
<keyword evidence="2" id="KW-0597">Phosphoprotein</keyword>
<dbReference type="Pfam" id="PF22621">
    <property type="entry name" value="CurL-like_PKS_C"/>
    <property type="match status" value="1"/>
</dbReference>
<dbReference type="EMBL" id="JAAOAQ010000096">
    <property type="protein sequence ID" value="KAF5567574.1"/>
    <property type="molecule type" value="Genomic_DNA"/>
</dbReference>
<organism evidence="13 14">
    <name type="scientific">Fusarium phyllophilum</name>
    <dbReference type="NCBI Taxonomy" id="47803"/>
    <lineage>
        <taxon>Eukaryota</taxon>
        <taxon>Fungi</taxon>
        <taxon>Dikarya</taxon>
        <taxon>Ascomycota</taxon>
        <taxon>Pezizomycotina</taxon>
        <taxon>Sordariomycetes</taxon>
        <taxon>Hypocreomycetidae</taxon>
        <taxon>Hypocreales</taxon>
        <taxon>Nectriaceae</taxon>
        <taxon>Fusarium</taxon>
        <taxon>Fusarium fujikuroi species complex</taxon>
    </lineage>
</organism>
<dbReference type="PROSITE" id="PS00012">
    <property type="entry name" value="PHOSPHOPANTETHEINE"/>
    <property type="match status" value="1"/>
</dbReference>
<evidence type="ECO:0000256" key="1">
    <source>
        <dbReference type="ARBA" id="ARBA00022450"/>
    </source>
</evidence>
<dbReference type="InterPro" id="IPR018201">
    <property type="entry name" value="Ketoacyl_synth_AS"/>
</dbReference>
<comment type="caution">
    <text evidence="13">The sequence shown here is derived from an EMBL/GenBank/DDBJ whole genome shotgun (WGS) entry which is preliminary data.</text>
</comment>
<reference evidence="13 14" key="1">
    <citation type="submission" date="2020-05" db="EMBL/GenBank/DDBJ databases">
        <title>Identification and distribution of gene clusters putatively required for synthesis of sphingolipid metabolism inhibitors in phylogenetically diverse species of the filamentous fungus Fusarium.</title>
        <authorList>
            <person name="Kim H.-S."/>
            <person name="Busman M."/>
            <person name="Brown D.W."/>
            <person name="Divon H."/>
            <person name="Uhlig S."/>
            <person name="Proctor R.H."/>
        </authorList>
    </citation>
    <scope>NUCLEOTIDE SEQUENCE [LARGE SCALE GENOMIC DNA]</scope>
    <source>
        <strain evidence="13 14">NRRL 13617</strain>
    </source>
</reference>
<dbReference type="GO" id="GO:0044550">
    <property type="term" value="P:secondary metabolite biosynthetic process"/>
    <property type="evidence" value="ECO:0007669"/>
    <property type="project" value="TreeGrafter"/>
</dbReference>
<dbReference type="OrthoDB" id="329835at2759"/>
<dbReference type="Gene3D" id="3.40.47.10">
    <property type="match status" value="1"/>
</dbReference>
<keyword evidence="1" id="KW-0596">Phosphopantetheine</keyword>
<dbReference type="PRINTS" id="PR00420">
    <property type="entry name" value="RNGMNOXGNASE"/>
</dbReference>
<accession>A0A8H5K6C9</accession>
<evidence type="ECO:0000256" key="9">
    <source>
        <dbReference type="SAM" id="MobiDB-lite"/>
    </source>
</evidence>
<dbReference type="Pfam" id="PF14765">
    <property type="entry name" value="PS-DH"/>
    <property type="match status" value="1"/>
</dbReference>
<feature type="region of interest" description="C-terminal hotdog fold" evidence="7">
    <location>
        <begin position="1965"/>
        <end position="2113"/>
    </location>
</feature>
<evidence type="ECO:0000256" key="2">
    <source>
        <dbReference type="ARBA" id="ARBA00022553"/>
    </source>
</evidence>
<dbReference type="Pfam" id="PF00975">
    <property type="entry name" value="Thioesterase"/>
    <property type="match status" value="1"/>
</dbReference>
<dbReference type="SUPFAM" id="SSF52151">
    <property type="entry name" value="FabD/lysophospholipase-like"/>
    <property type="match status" value="1"/>
</dbReference>
<dbReference type="InterPro" id="IPR016036">
    <property type="entry name" value="Malonyl_transacylase_ACP-bd"/>
</dbReference>
<dbReference type="FunFam" id="1.10.1200.10:FF:000011">
    <property type="entry name" value="Sterigmatocystin biosynthesis polyketide synthase"/>
    <property type="match status" value="1"/>
</dbReference>
<feature type="active site" description="Proton acceptor; for dehydratase activity" evidence="7">
    <location>
        <position position="1838"/>
    </location>
</feature>
<dbReference type="SUPFAM" id="SSF53474">
    <property type="entry name" value="alpha/beta-Hydrolases"/>
    <property type="match status" value="2"/>
</dbReference>
<keyword evidence="4" id="KW-0808">Transferase</keyword>
<dbReference type="SUPFAM" id="SSF47336">
    <property type="entry name" value="ACP-like"/>
    <property type="match status" value="1"/>
</dbReference>
<evidence type="ECO:0000256" key="3">
    <source>
        <dbReference type="ARBA" id="ARBA00022630"/>
    </source>
</evidence>
<evidence type="ECO:0000256" key="6">
    <source>
        <dbReference type="ARBA" id="ARBA00023002"/>
    </source>
</evidence>
<dbReference type="Gene3D" id="3.40.366.10">
    <property type="entry name" value="Malonyl-Coenzyme A Acyl Carrier Protein, domain 2"/>
    <property type="match status" value="2"/>
</dbReference>
<dbReference type="SUPFAM" id="SSF51905">
    <property type="entry name" value="FAD/NAD(P)-binding domain"/>
    <property type="match status" value="1"/>
</dbReference>
<dbReference type="InterPro" id="IPR020841">
    <property type="entry name" value="PKS_Beta-ketoAc_synthase_dom"/>
</dbReference>
<dbReference type="InterPro" id="IPR016039">
    <property type="entry name" value="Thiolase-like"/>
</dbReference>
<dbReference type="SUPFAM" id="SSF55048">
    <property type="entry name" value="Probable ACP-binding domain of malonyl-CoA ACP transacylase"/>
    <property type="match status" value="1"/>
</dbReference>
<dbReference type="InterPro" id="IPR020806">
    <property type="entry name" value="PKS_PP-bd"/>
</dbReference>
<dbReference type="GO" id="GO:0008168">
    <property type="term" value="F:methyltransferase activity"/>
    <property type="evidence" value="ECO:0007669"/>
    <property type="project" value="UniProtKB-KW"/>
</dbReference>
<evidence type="ECO:0000256" key="5">
    <source>
        <dbReference type="ARBA" id="ARBA00022827"/>
    </source>
</evidence>
<sequence>MTEPNQHYEVIIAGGGIAGVTLALMFEKLGISYFLLEGRDTLESDRGAGIGLQPNGLRILDQLGLVEDIEDATIPLEKWFSYDSGGNLMNDSDAMGQYREKIGYPVAFIERRKLLPIMVRHIQRTECVRTSARVVSIEESEDYVTVTTTDGLSLTADIVVGADGVRSAVRTHIDSKLPEPLTADDYISVACSTVYGMSAPTEGIAPGERFAVYRENQTVIGFTGKDGIVFWFVFENLNQNVPLSQAPRYTEAEAEALCLSVAHTQVTPKLKFGEIYKNRVVAVKIGVEEGVAKGWHTDRAVIVGDAACKTTPAGGQGANQAIESCAVFVNKLMAARKACRPGDRLSNEAVKSILASYAQERAQPATTALERSQMVGKALLCTPGPATTLVKDMLKLSNEDWLLRAFMALSAAPYLEDVELTARGHLYNKAVDEARAEMARRQRVAKEVKEAEEKESKQTVSMKETEQQRNEFVGLRNPVQAATGVVEIHLGTSSIKTTNITHCVTAFNSDSFAMASSADVYVFGDQSTPVLDKLQALVRVKDNALLTSFFGEAFLAVRREIVSLSSLERKSIPEAESLSLLLEGVRRSEPHAALDSAFVCIYEIGYYIDYLARSDKQHPPASPSFLLGICTGSIAAAAVSCAKDVFGISRLGVEGATVAFRLGMHVRRRAENLGYSTPSSWSMILSSNQEELVSEALQEFSKGKNLTSSTHPYISAIGPGFTTISGPPSMLESLKACDAFSGKRLYPAPIYGPYHNSSAYSESSLDHVLASILEDIEFLENKMLIPIISCASGSRLHQLSFGDLLDDVLSSALSQQIRMDLVTDSLLDIVSGTEATLIPVNAQTTVCSIADWLAKRGATTRIGPTLESLAKNRAGPQVAPGDDNKIAIIGFSGRFPEADNLDEFWDLLIRGLDVHKPVPEERFARDHYDPTGQRKNTSQVQYGCWLKSAGCFDTQFFHMSPKEAMQTDPAQRLALLTAYEALEMAGVVPDRTPSTQRNRVGVYYGTTSNDWGEVNSSQDVDTYYIPGANRAFIPGRVNYFFKFTGPSIAVDTACSSSLAAINLAITSLKNRDCDTAIAGGTNVMTNPDNFAGLDRGHFLSRTGNCKAFDDGADGYCRADGIGTLILKRLPDAIADSDPIFGVILGAHTNHSAESVSITRPLADAQEYLFKKLLNETGLHPHDVSYVEMHGTGTQAGDAVEMRSVLNSFAFDHSRPRDKSLYLGSVKANVGHAESASGVLAIIKVLLMMQKNTIPPHCGIKTKINQGFPKDLDHRGVRIALRDSVDWTRPDGGKRRVLVNNFSAAGGNTSLLLEDGPAVHPARQHQDGDARTEHVVAVSARSTKALEENLKDLEAFIANSWAPEGELLSQLSYTTTARRVHHSRRVAFVTNGLDDLRKSLLKAAAAAGQVKGIPAVSPKVGFLFTGQGAQETAMAIGYYESFSSFRLDIQQLNSIATLQGLPSVLPLIQGTTPVEDLSAVVVQLGTCIIQIALARFWIGLGINPQYVIGHSLGEYAALQIAGVLSINDAIFLCGHRAALLDKKCTAYTHGMVAVKAAADDLRRHISSDLKVEIACVNGTEDTVLSGPNADIESLCGKLTQAGYKLHKLEIPFAFHSSQVDPILDDLEELASQVEFREPKLPIVSPLLRTLLTGDTLGPQYIRRHCRETVDFLGAIKMAEAQGIMDRSGMCIEIGAHPILTRMVKSIVGQEFRCLASLRRKEDHFKTLADSLCALHLAGFSVNWDEYHRDFASSRNVLQPPKYSWQLANYWMQYKYSWCLTKGDAPVESGPVGAVVQTRALRLSDSVHNVVEQVHGEKRSSITVESDMHDPSLLTIAQNHRVNGLTMAPSTLFADIAFTIAKNLIVNHGLDTQTNLPSINNMAVEKALIVEETGSQLFRASLDMDWTTMHGSVRVFSVNASGKQTTLHAVCDVAVENPSTHRESWQSHAYLIQRGITQLVKGAGDGTAHMMRRGLLYKIFSNSVQYGSAFQGIEQVWFDSEGLEGTGKVLMPSGKDTFALNPYCCDSLGHITGFIMNCSDSLDLDDHVYINHGWRTLRLVEPYQCDVQYQTYVKMQAVGSDDSTYSGDVHVLRDGKIIGICGGVTFKKVARKVLEMLLPRPSGAKAKHGAVKHVAPEPVKHTVLTPPSTTSHSVGTASPPEPTESPVASPSVLVQKALEIIADEIGVDISQLTNSTLLADLGVDSLMSLTILGNFREELDLDIPAAQFYEFSTVQDLKSFLGANEQDFSSSNSEVESSSSNGASTSPSDHGDEVIGEVKPVVTEIPRSTSTILQGTKHCSRTLFLFPDGAGSATSYVTLPSISSDMRVIGLNSPYLTKPHDFNCALQDITGSYLNEVRQRQPSGPYHLAGWSAGGVSAFDAARQLVSEGEVVESLILIDSPNPVGLGKLPKRMYDFLEKSGIFGAFEMGEEAQAPPDWLFQHFCVFIEALDRYVPEPFEHGMAPKTTIIWAADGVCKNPDDPRPEAQPDDPRGMNWLLNNREDFGPNGWDEFIGAENIGTMAIENANHFTMMREPIASALCARIREAMGRTDFGSLLLSAHTMASGQSRVSIPTVKDGQEWPFLFRIYLNCLTWILRKLVSFLTGPNEGHDLEVRVDTPGLGAGHVICNIWLPRPTDETKAKHALVLVLEGGGFILGHPQDGRLNNRQIVKLSGSTADAQKHSLPAWMARAMEQSYLPPTISKDDIFVSPVAASVELLRELGIPPAVLFTGSLDCLKEEGFCYAQNLSKSGKEVNFHEFQGGTHGFSVKPQDGSTEAQAMYEECWIRICHSLRQAFV</sequence>
<dbReference type="InterPro" id="IPR050091">
    <property type="entry name" value="PKS_NRPS_Biosynth_Enz"/>
</dbReference>
<feature type="compositionally biased region" description="Polar residues" evidence="9">
    <location>
        <begin position="2143"/>
        <end position="2154"/>
    </location>
</feature>
<dbReference type="InterPro" id="IPR013094">
    <property type="entry name" value="AB_hydrolase_3"/>
</dbReference>